<evidence type="ECO:0000313" key="3">
    <source>
        <dbReference type="Proteomes" id="UP000501602"/>
    </source>
</evidence>
<gene>
    <name evidence="2" type="primary">ccoS</name>
    <name evidence="2" type="ORF">HER31_06735</name>
</gene>
<dbReference type="Pfam" id="PF03597">
    <property type="entry name" value="FixS"/>
    <property type="match status" value="1"/>
</dbReference>
<proteinExistence type="predicted"/>
<keyword evidence="1" id="KW-0812">Transmembrane</keyword>
<dbReference type="AlphaFoldDB" id="A0A6H1UBW8"/>
<accession>A0A6H1UBW8</accession>
<name>A0A6H1UBW8_9GAMM</name>
<sequence>MEIIYLLIPIAMLFVGIAVAVFFWAVRSKQYDDLDRAGSSILFDEDQHKPK</sequence>
<reference evidence="2 3" key="1">
    <citation type="submission" date="2020-04" db="EMBL/GenBank/DDBJ databases">
        <title>Ferrimonas sp. S7 isolated from sea water.</title>
        <authorList>
            <person name="Bae S.S."/>
            <person name="Baek K."/>
        </authorList>
    </citation>
    <scope>NUCLEOTIDE SEQUENCE [LARGE SCALE GENOMIC DNA]</scope>
    <source>
        <strain evidence="2 3">S7</strain>
    </source>
</reference>
<keyword evidence="1" id="KW-0472">Membrane</keyword>
<protein>
    <submittedName>
        <fullName evidence="2">Cbb3-type cytochrome oxidase assembly protein CcoS</fullName>
    </submittedName>
</protein>
<organism evidence="2 3">
    <name type="scientific">Ferrimonas lipolytica</name>
    <dbReference type="NCBI Taxonomy" id="2724191"/>
    <lineage>
        <taxon>Bacteria</taxon>
        <taxon>Pseudomonadati</taxon>
        <taxon>Pseudomonadota</taxon>
        <taxon>Gammaproteobacteria</taxon>
        <taxon>Alteromonadales</taxon>
        <taxon>Ferrimonadaceae</taxon>
        <taxon>Ferrimonas</taxon>
    </lineage>
</organism>
<dbReference type="NCBIfam" id="TIGR00847">
    <property type="entry name" value="ccoS"/>
    <property type="match status" value="1"/>
</dbReference>
<dbReference type="EMBL" id="CP051180">
    <property type="protein sequence ID" value="QIZ76587.1"/>
    <property type="molecule type" value="Genomic_DNA"/>
</dbReference>
<dbReference type="Proteomes" id="UP000501602">
    <property type="component" value="Chromosome"/>
</dbReference>
<dbReference type="KEGG" id="fes:HER31_06735"/>
<dbReference type="PANTHER" id="PTHR41532">
    <property type="entry name" value="FIXS PROTEIN"/>
    <property type="match status" value="1"/>
</dbReference>
<evidence type="ECO:0000313" key="2">
    <source>
        <dbReference type="EMBL" id="QIZ76587.1"/>
    </source>
</evidence>
<feature type="transmembrane region" description="Helical" evidence="1">
    <location>
        <begin position="6"/>
        <end position="26"/>
    </location>
</feature>
<dbReference type="InterPro" id="IPR004714">
    <property type="entry name" value="Cyt_oxidase_maturation_cbb3"/>
</dbReference>
<keyword evidence="1" id="KW-1133">Transmembrane helix</keyword>
<evidence type="ECO:0000256" key="1">
    <source>
        <dbReference type="SAM" id="Phobius"/>
    </source>
</evidence>
<keyword evidence="3" id="KW-1185">Reference proteome</keyword>
<dbReference type="RefSeq" id="WP_168659849.1">
    <property type="nucleotide sequence ID" value="NZ_CP051180.1"/>
</dbReference>
<dbReference type="PANTHER" id="PTHR41532:SF1">
    <property type="entry name" value="FIXS PROTEIN"/>
    <property type="match status" value="1"/>
</dbReference>